<name>A0AAF0K4U6_LATSK</name>
<organism evidence="2 3">
    <name type="scientific">Latilactobacillus sakei</name>
    <name type="common">Lactobacillus sakei</name>
    <dbReference type="NCBI Taxonomy" id="1599"/>
    <lineage>
        <taxon>Bacteria</taxon>
        <taxon>Bacillati</taxon>
        <taxon>Bacillota</taxon>
        <taxon>Bacilli</taxon>
        <taxon>Lactobacillales</taxon>
        <taxon>Lactobacillaceae</taxon>
        <taxon>Latilactobacillus</taxon>
    </lineage>
</organism>
<evidence type="ECO:0000313" key="2">
    <source>
        <dbReference type="EMBL" id="WGI19997.1"/>
    </source>
</evidence>
<dbReference type="InterPro" id="IPR001604">
    <property type="entry name" value="Endo_G_ENPP1-like_dom"/>
</dbReference>
<dbReference type="Proteomes" id="UP001179858">
    <property type="component" value="Chromosome"/>
</dbReference>
<dbReference type="SMART" id="SM00892">
    <property type="entry name" value="Endonuclease_NS"/>
    <property type="match status" value="1"/>
</dbReference>
<dbReference type="GO" id="GO:0016787">
    <property type="term" value="F:hydrolase activity"/>
    <property type="evidence" value="ECO:0007669"/>
    <property type="project" value="InterPro"/>
</dbReference>
<evidence type="ECO:0000313" key="3">
    <source>
        <dbReference type="Proteomes" id="UP001179858"/>
    </source>
</evidence>
<keyword evidence="2" id="KW-0378">Hydrolase</keyword>
<proteinExistence type="predicted"/>
<keyword evidence="2" id="KW-0255">Endonuclease</keyword>
<reference evidence="2" key="1">
    <citation type="submission" date="2023-04" db="EMBL/GenBank/DDBJ databases">
        <title>Novel strain of Lactilactobacillus sakei and use thereof.</title>
        <authorList>
            <person name="Kim S.Y."/>
        </authorList>
    </citation>
    <scope>NUCLEOTIDE SEQUENCE</scope>
    <source>
        <strain evidence="2">HUP1</strain>
    </source>
</reference>
<protein>
    <submittedName>
        <fullName evidence="2">DNA/RNA non-specific endonuclease</fullName>
    </submittedName>
</protein>
<dbReference type="RefSeq" id="WP_280103285.1">
    <property type="nucleotide sequence ID" value="NZ_CP122959.1"/>
</dbReference>
<dbReference type="AlphaFoldDB" id="A0AAF0K4U6"/>
<dbReference type="GO" id="GO:0004519">
    <property type="term" value="F:endonuclease activity"/>
    <property type="evidence" value="ECO:0007669"/>
    <property type="project" value="UniProtKB-KW"/>
</dbReference>
<dbReference type="Gene3D" id="3.40.570.10">
    <property type="entry name" value="Extracellular Endonuclease, subunit A"/>
    <property type="match status" value="1"/>
</dbReference>
<dbReference type="InterPro" id="IPR044927">
    <property type="entry name" value="Endonuclea_NS_2"/>
</dbReference>
<dbReference type="GO" id="GO:0046872">
    <property type="term" value="F:metal ion binding"/>
    <property type="evidence" value="ECO:0007669"/>
    <property type="project" value="InterPro"/>
</dbReference>
<dbReference type="GO" id="GO:0003676">
    <property type="term" value="F:nucleic acid binding"/>
    <property type="evidence" value="ECO:0007669"/>
    <property type="project" value="InterPro"/>
</dbReference>
<keyword evidence="2" id="KW-0540">Nuclease</keyword>
<gene>
    <name evidence="2" type="ORF">QBD03_04620</name>
</gene>
<dbReference type="EMBL" id="CP122959">
    <property type="protein sequence ID" value="WGI19997.1"/>
    <property type="molecule type" value="Genomic_DNA"/>
</dbReference>
<feature type="domain" description="DNA/RNA non-specific endonuclease/pyrophosphatase/phosphodiesterase" evidence="1">
    <location>
        <begin position="81"/>
        <end position="257"/>
    </location>
</feature>
<evidence type="ECO:0000259" key="1">
    <source>
        <dbReference type="SMART" id="SM00892"/>
    </source>
</evidence>
<accession>A0AAF0K4U6</accession>
<sequence length="284" mass="32009">MKTKKMRRLLLTVAILAIGYLGGRNNILQDITQKIPALTQSTTQQAQVSPDYQAIANRDFENGSAAYLAINNDKSQLTSADWTSEKIDYGQLDQLNRTTSATAYLSSRNLGKSEGRSRQVWHPTGWHNQPLVVNGRRITPQNRGHLIAYTISFNFDQNGHFQQGQPGSLDNPLNLATQTEYSNQKTMQIFEEKVRNSLAANKKVIYKVTTVFRGNELMPRGYWVQAISTDGTLNFNDYVWNIEPGVAFDYATGRSHLDANVQVKDNHPIVKGTEDTVNNIKNRF</sequence>
<dbReference type="InterPro" id="IPR044929">
    <property type="entry name" value="DNA/RNA_non-sp_Endonuclease_sf"/>
</dbReference>
<dbReference type="Pfam" id="PF13930">
    <property type="entry name" value="Endonuclea_NS_2"/>
    <property type="match status" value="1"/>
</dbReference>